<reference evidence="3" key="1">
    <citation type="submission" date="2022-07" db="EMBL/GenBank/DDBJ databases">
        <authorList>
            <person name="Macas J."/>
            <person name="Novak P."/>
            <person name="Neumann P."/>
        </authorList>
    </citation>
    <scope>NUCLEOTIDE SEQUENCE</scope>
</reference>
<accession>A0AAV0C3I7</accession>
<dbReference type="InterPro" id="IPR042277">
    <property type="entry name" value="IST1-like"/>
</dbReference>
<dbReference type="PANTHER" id="PTHR12161">
    <property type="entry name" value="IST1 FAMILY MEMBER"/>
    <property type="match status" value="1"/>
</dbReference>
<evidence type="ECO:0000313" key="4">
    <source>
        <dbReference type="Proteomes" id="UP001152523"/>
    </source>
</evidence>
<evidence type="ECO:0000256" key="1">
    <source>
        <dbReference type="ARBA" id="ARBA00005536"/>
    </source>
</evidence>
<dbReference type="GO" id="GO:0015031">
    <property type="term" value="P:protein transport"/>
    <property type="evidence" value="ECO:0007669"/>
    <property type="project" value="InterPro"/>
</dbReference>
<evidence type="ECO:0000256" key="2">
    <source>
        <dbReference type="SAM" id="MobiDB-lite"/>
    </source>
</evidence>
<comment type="caution">
    <text evidence="3">The sequence shown here is derived from an EMBL/GenBank/DDBJ whole genome shotgun (WGS) entry which is preliminary data.</text>
</comment>
<feature type="compositionally biased region" description="Basic and acidic residues" evidence="2">
    <location>
        <begin position="213"/>
        <end position="222"/>
    </location>
</feature>
<name>A0AAV0C3I7_9ASTE</name>
<feature type="region of interest" description="Disordered" evidence="2">
    <location>
        <begin position="194"/>
        <end position="284"/>
    </location>
</feature>
<dbReference type="Gene3D" id="1.20.1260.60">
    <property type="entry name" value="Vacuolar protein sorting-associated protein Ist1"/>
    <property type="match status" value="1"/>
</dbReference>
<evidence type="ECO:0000313" key="3">
    <source>
        <dbReference type="EMBL" id="CAH9066250.1"/>
    </source>
</evidence>
<organism evidence="3 4">
    <name type="scientific">Cuscuta epithymum</name>
    <dbReference type="NCBI Taxonomy" id="186058"/>
    <lineage>
        <taxon>Eukaryota</taxon>
        <taxon>Viridiplantae</taxon>
        <taxon>Streptophyta</taxon>
        <taxon>Embryophyta</taxon>
        <taxon>Tracheophyta</taxon>
        <taxon>Spermatophyta</taxon>
        <taxon>Magnoliopsida</taxon>
        <taxon>eudicotyledons</taxon>
        <taxon>Gunneridae</taxon>
        <taxon>Pentapetalae</taxon>
        <taxon>asterids</taxon>
        <taxon>lamiids</taxon>
        <taxon>Solanales</taxon>
        <taxon>Convolvulaceae</taxon>
        <taxon>Cuscuteae</taxon>
        <taxon>Cuscuta</taxon>
        <taxon>Cuscuta subgen. Cuscuta</taxon>
    </lineage>
</organism>
<dbReference type="EMBL" id="CAMAPF010000012">
    <property type="protein sequence ID" value="CAH9066250.1"/>
    <property type="molecule type" value="Genomic_DNA"/>
</dbReference>
<dbReference type="Proteomes" id="UP001152523">
    <property type="component" value="Unassembled WGS sequence"/>
</dbReference>
<keyword evidence="4" id="KW-1185">Reference proteome</keyword>
<dbReference type="Pfam" id="PF03398">
    <property type="entry name" value="Ist1"/>
    <property type="match status" value="1"/>
</dbReference>
<dbReference type="InterPro" id="IPR005061">
    <property type="entry name" value="Ist1"/>
</dbReference>
<feature type="compositionally biased region" description="Polar residues" evidence="2">
    <location>
        <begin position="202"/>
        <end position="212"/>
    </location>
</feature>
<dbReference type="PANTHER" id="PTHR12161:SF88">
    <property type="entry name" value="REGULATOR OF VPS4 ACTIVITY IN THE MVB PATHWAY PROTEIN"/>
    <property type="match status" value="1"/>
</dbReference>
<comment type="similarity">
    <text evidence="1">Belongs to the IST1 family.</text>
</comment>
<evidence type="ECO:0008006" key="5">
    <source>
        <dbReference type="Google" id="ProtNLM"/>
    </source>
</evidence>
<dbReference type="FunFam" id="1.20.1260.60:FF:000002">
    <property type="entry name" value="Vacuolar protein sorting-associated protein IST1"/>
    <property type="match status" value="1"/>
</dbReference>
<sequence length="381" mass="43718">MLDAWLKGKFYSKCKTGIRMTKTRVDLIRKKRNAMQKYFKNDIADLLMKGLDVNAYGRAEGLLVELNLSRCYDLLEQYCQQISGNLSVMNKEGECPEDCKEAVSTLMFAAARFADLPELRDLRTIFTDRYGKSIDFFVNKEFVEKLKGEIPCKDMKLQLLQDIASEWDIEWNSKALEQKLYTPPPATYDVKLEKREDDESNKYNTQTSLSANDRNKENESAHLKVPLHYKSVPPPYTKPHEPKKNGTLDNAENDRVDKEERVKPKSVRKVREAANGDHEEKKLDKLLEHYSKKKGASDKQDEECGCSKVLPKRRSIDFGSSAGGETTPKGGHLRAASYNIDTCWNPNAHIHPKLPDYDDLIARLGQQQDQTKYDEIKMMHG</sequence>
<protein>
    <recommendedName>
        <fullName evidence="5">IST1-like protein</fullName>
    </recommendedName>
</protein>
<gene>
    <name evidence="3" type="ORF">CEPIT_LOCUS2397</name>
</gene>
<feature type="compositionally biased region" description="Basic and acidic residues" evidence="2">
    <location>
        <begin position="238"/>
        <end position="284"/>
    </location>
</feature>
<dbReference type="AlphaFoldDB" id="A0AAV0C3I7"/>
<proteinExistence type="inferred from homology"/>